<dbReference type="EMBL" id="VRYN01000004">
    <property type="protein sequence ID" value="TYO75575.1"/>
    <property type="molecule type" value="Genomic_DNA"/>
</dbReference>
<protein>
    <submittedName>
        <fullName evidence="2">Uncharacterized protein</fullName>
    </submittedName>
</protein>
<proteinExistence type="predicted"/>
<dbReference type="EMBL" id="CP038631">
    <property type="protein sequence ID" value="QCC44844.1"/>
    <property type="molecule type" value="Genomic_DNA"/>
</dbReference>
<dbReference type="AlphaFoldDB" id="A0A4D6GSV7"/>
<accession>A0A4D6GSV7</accession>
<dbReference type="Proteomes" id="UP000296216">
    <property type="component" value="Chromosome"/>
</dbReference>
<sequence>MLDIRLKELCDWRINVLERGVVVVYKTKVDDHSGEMTEKRMHRVRWGPLDDHPEHQVLEEKKVEHMENFAENSYLAGDDDEDDEAGVTSVDDISKPVRDTLIRRFCQVGVKQAKIGAVFDLHRSTISTIKGDGSTELDDEHAWDNDGVSAGADDD</sequence>
<evidence type="ECO:0000313" key="5">
    <source>
        <dbReference type="Proteomes" id="UP000323075"/>
    </source>
</evidence>
<name>A0A4D6GSV7_HALS9</name>
<dbReference type="RefSeq" id="WP_136361319.1">
    <property type="nucleotide sequence ID" value="NZ_VRYN01000004.1"/>
</dbReference>
<evidence type="ECO:0000256" key="1">
    <source>
        <dbReference type="SAM" id="MobiDB-lite"/>
    </source>
</evidence>
<reference evidence="2 4" key="1">
    <citation type="journal article" date="2019" name="Microbiol. Resour. Announc.">
        <title>The Genome Sequence of the Halobacterium salinarum Type Strain Is Closely Related to That of Laboratory Strains NRC-1 and R1.</title>
        <authorList>
            <person name="Pfeiffer F."/>
            <person name="Marchfelder A."/>
            <person name="Habermann B."/>
            <person name="Dyall-Smith M.L."/>
        </authorList>
    </citation>
    <scope>NUCLEOTIDE SEQUENCE [LARGE SCALE GENOMIC DNA]</scope>
    <source>
        <strain evidence="2">91-R6</strain>
        <strain evidence="4">ATCC 33171 / DSM 3754 / JCM 8978 / NBRC 102687 / NCIMB 764 / 91-R6</strain>
    </source>
</reference>
<feature type="region of interest" description="Disordered" evidence="1">
    <location>
        <begin position="131"/>
        <end position="155"/>
    </location>
</feature>
<evidence type="ECO:0000313" key="2">
    <source>
        <dbReference type="EMBL" id="QCC44844.1"/>
    </source>
</evidence>
<organism evidence="2 4">
    <name type="scientific">Halobacterium salinarum (strain ATCC 33171 / DSM 3754 / JCM 8978 / NBRC 102687 / NCIMB 764 / 91-R6)</name>
    <dbReference type="NCBI Taxonomy" id="2597657"/>
    <lineage>
        <taxon>Archaea</taxon>
        <taxon>Methanobacteriati</taxon>
        <taxon>Methanobacteriota</taxon>
        <taxon>Stenosarchaea group</taxon>
        <taxon>Halobacteria</taxon>
        <taxon>Halobacteriales</taxon>
        <taxon>Halobacteriaceae</taxon>
        <taxon>Halobacterium</taxon>
    </lineage>
</organism>
<evidence type="ECO:0000313" key="4">
    <source>
        <dbReference type="Proteomes" id="UP000296216"/>
    </source>
</evidence>
<evidence type="ECO:0000313" key="3">
    <source>
        <dbReference type="EMBL" id="TYO75575.1"/>
    </source>
</evidence>
<dbReference type="GeneID" id="39855024"/>
<reference evidence="2" key="3">
    <citation type="journal article" name="MicrobiologyOpen">
        <title>Whole-genome comparison between the type strain of Halobacterium salinarum (DSM 3754(T)) and the laboratory strains R1 and NRC-1.</title>
        <authorList>
            <person name="Pfeiffer F."/>
            <person name="Losensky G."/>
            <person name="Marchfelder A."/>
            <person name="Habermann B."/>
            <person name="Dyall-Smith M."/>
        </authorList>
    </citation>
    <scope>NUCLEOTIDE SEQUENCE</scope>
    <source>
        <strain evidence="2">91-R6</strain>
    </source>
</reference>
<dbReference type="Proteomes" id="UP000323075">
    <property type="component" value="Unassembled WGS sequence"/>
</dbReference>
<gene>
    <name evidence="3" type="ORF">APQ99_01898</name>
    <name evidence="2" type="ORF">HBSAL_05895</name>
</gene>
<reference evidence="3 5" key="2">
    <citation type="submission" date="2019-07" db="EMBL/GenBank/DDBJ databases">
        <title>Genomic Encyclopedia of Archaeal and Bacterial Type Strains, Phase II (KMG-II): from individual species to whole genera.</title>
        <authorList>
            <person name="Goeker M."/>
        </authorList>
    </citation>
    <scope>NUCLEOTIDE SEQUENCE [LARGE SCALE GENOMIC DNA]</scope>
    <source>
        <strain evidence="3 5">DSM 3754</strain>
    </source>
</reference>